<protein>
    <submittedName>
        <fullName evidence="4">PaaI family thioesterase</fullName>
    </submittedName>
</protein>
<dbReference type="InterPro" id="IPR029069">
    <property type="entry name" value="HotDog_dom_sf"/>
</dbReference>
<sequence length="146" mass="15885">MKTPPPRLADYESWDGTDPFEDRAGPFFFRKLETGEVRCAFEATPAHCNGGGFLHGGLLMTFADFSLFAIGRDVIGGHAVTVSFNAEFTAAGLPGDIVEARGEVMKNTGSMVFLRGHVYTATGEGERVLMNFSGIVKRVRQKPESH</sequence>
<dbReference type="Pfam" id="PF03061">
    <property type="entry name" value="4HBT"/>
    <property type="match status" value="1"/>
</dbReference>
<keyword evidence="2" id="KW-0378">Hydrolase</keyword>
<reference evidence="4 5" key="1">
    <citation type="submission" date="2019-09" db="EMBL/GenBank/DDBJ databases">
        <title>Parvibaculum sedimenti sp. nov., isolated from sediment.</title>
        <authorList>
            <person name="Wang Y."/>
        </authorList>
    </citation>
    <scope>NUCLEOTIDE SEQUENCE [LARGE SCALE GENOMIC DNA]</scope>
    <source>
        <strain evidence="4 5">HXT-9</strain>
    </source>
</reference>
<dbReference type="RefSeq" id="WP_152214807.1">
    <property type="nucleotide sequence ID" value="NZ_JBAQYD010000089.1"/>
</dbReference>
<dbReference type="Proteomes" id="UP000468901">
    <property type="component" value="Unassembled WGS sequence"/>
</dbReference>
<dbReference type="CDD" id="cd03443">
    <property type="entry name" value="PaaI_thioesterase"/>
    <property type="match status" value="1"/>
</dbReference>
<dbReference type="AlphaFoldDB" id="A0A6N6VPR3"/>
<accession>A0A6N6VPR3</accession>
<feature type="domain" description="Thioesterase" evidence="3">
    <location>
        <begin position="51"/>
        <end position="124"/>
    </location>
</feature>
<dbReference type="EMBL" id="WESC01000003">
    <property type="protein sequence ID" value="KAB7741504.1"/>
    <property type="molecule type" value="Genomic_DNA"/>
</dbReference>
<evidence type="ECO:0000256" key="2">
    <source>
        <dbReference type="ARBA" id="ARBA00022801"/>
    </source>
</evidence>
<evidence type="ECO:0000256" key="1">
    <source>
        <dbReference type="ARBA" id="ARBA00008324"/>
    </source>
</evidence>
<dbReference type="PANTHER" id="PTHR21660:SF1">
    <property type="entry name" value="ACYL-COENZYME A THIOESTERASE 13"/>
    <property type="match status" value="1"/>
</dbReference>
<organism evidence="4 5">
    <name type="scientific">Parvibaculum sedimenti</name>
    <dbReference type="NCBI Taxonomy" id="2608632"/>
    <lineage>
        <taxon>Bacteria</taxon>
        <taxon>Pseudomonadati</taxon>
        <taxon>Pseudomonadota</taxon>
        <taxon>Alphaproteobacteria</taxon>
        <taxon>Hyphomicrobiales</taxon>
        <taxon>Parvibaculaceae</taxon>
        <taxon>Parvibaculum</taxon>
    </lineage>
</organism>
<dbReference type="PANTHER" id="PTHR21660">
    <property type="entry name" value="THIOESTERASE SUPERFAMILY MEMBER-RELATED"/>
    <property type="match status" value="1"/>
</dbReference>
<dbReference type="SUPFAM" id="SSF54637">
    <property type="entry name" value="Thioesterase/thiol ester dehydrase-isomerase"/>
    <property type="match status" value="1"/>
</dbReference>
<evidence type="ECO:0000313" key="4">
    <source>
        <dbReference type="EMBL" id="KAB7741504.1"/>
    </source>
</evidence>
<keyword evidence="5" id="KW-1185">Reference proteome</keyword>
<comment type="similarity">
    <text evidence="1">Belongs to the thioesterase PaaI family.</text>
</comment>
<gene>
    <name evidence="4" type="ORF">F2P47_03600</name>
</gene>
<name>A0A6N6VPR3_9HYPH</name>
<comment type="caution">
    <text evidence="4">The sequence shown here is derived from an EMBL/GenBank/DDBJ whole genome shotgun (WGS) entry which is preliminary data.</text>
</comment>
<dbReference type="InterPro" id="IPR039298">
    <property type="entry name" value="ACOT13"/>
</dbReference>
<evidence type="ECO:0000313" key="5">
    <source>
        <dbReference type="Proteomes" id="UP000468901"/>
    </source>
</evidence>
<dbReference type="InterPro" id="IPR006683">
    <property type="entry name" value="Thioestr_dom"/>
</dbReference>
<proteinExistence type="inferred from homology"/>
<dbReference type="Gene3D" id="3.10.129.10">
    <property type="entry name" value="Hotdog Thioesterase"/>
    <property type="match status" value="1"/>
</dbReference>
<evidence type="ECO:0000259" key="3">
    <source>
        <dbReference type="Pfam" id="PF03061"/>
    </source>
</evidence>
<dbReference type="GO" id="GO:0047617">
    <property type="term" value="F:fatty acyl-CoA hydrolase activity"/>
    <property type="evidence" value="ECO:0007669"/>
    <property type="project" value="InterPro"/>
</dbReference>